<name>A0A096B0Y1_9BURK</name>
<evidence type="ECO:0000313" key="1">
    <source>
        <dbReference type="EMBL" id="KGF26924.1"/>
    </source>
</evidence>
<keyword evidence="2" id="KW-1185">Reference proteome</keyword>
<sequence length="104" mass="12139">MSESKEKSLEQLRKIFSEMDARTVQAEQDVKEMQAFIERFAAIEENRKQLEAYYFGDWMKDVAAYEALGLEESFYSICEDPIWNATGCLQSERIRLLKLLADSL</sequence>
<gene>
    <name evidence="1" type="ORF">HMPREF2130_10280</name>
</gene>
<evidence type="ECO:0000313" key="2">
    <source>
        <dbReference type="Proteomes" id="UP000029629"/>
    </source>
</evidence>
<dbReference type="Proteomes" id="UP000029629">
    <property type="component" value="Unassembled WGS sequence"/>
</dbReference>
<dbReference type="OrthoDB" id="80787at2"/>
<accession>A0A096B0Y1</accession>
<comment type="caution">
    <text evidence="1">The sequence shown here is derived from an EMBL/GenBank/DDBJ whole genome shotgun (WGS) entry which is preliminary data.</text>
</comment>
<organism evidence="1 2">
    <name type="scientific">Oligella urethralis DNF00040</name>
    <dbReference type="NCBI Taxonomy" id="1401065"/>
    <lineage>
        <taxon>Bacteria</taxon>
        <taxon>Pseudomonadati</taxon>
        <taxon>Pseudomonadota</taxon>
        <taxon>Betaproteobacteria</taxon>
        <taxon>Burkholderiales</taxon>
        <taxon>Alcaligenaceae</taxon>
        <taxon>Oligella</taxon>
    </lineage>
</organism>
<dbReference type="RefSeq" id="WP_036560655.1">
    <property type="nucleotide sequence ID" value="NZ_JRNI01000069.1"/>
</dbReference>
<dbReference type="Pfam" id="PF14131">
    <property type="entry name" value="DUF4298"/>
    <property type="match status" value="1"/>
</dbReference>
<dbReference type="EMBL" id="JRNI01000069">
    <property type="protein sequence ID" value="KGF26924.1"/>
    <property type="molecule type" value="Genomic_DNA"/>
</dbReference>
<dbReference type="AlphaFoldDB" id="A0A096B0Y1"/>
<dbReference type="InterPro" id="IPR025384">
    <property type="entry name" value="DUF4298"/>
</dbReference>
<reference evidence="1 2" key="1">
    <citation type="submission" date="2014-07" db="EMBL/GenBank/DDBJ databases">
        <authorList>
            <person name="McCorrison J."/>
            <person name="Sanka R."/>
            <person name="Torralba M."/>
            <person name="Gillis M."/>
            <person name="Haft D.H."/>
            <person name="Methe B."/>
            <person name="Sutton G."/>
            <person name="Nelson K.E."/>
        </authorList>
    </citation>
    <scope>NUCLEOTIDE SEQUENCE [LARGE SCALE GENOMIC DNA]</scope>
    <source>
        <strain evidence="1 2">DNF00040</strain>
    </source>
</reference>
<evidence type="ECO:0008006" key="3">
    <source>
        <dbReference type="Google" id="ProtNLM"/>
    </source>
</evidence>
<protein>
    <recommendedName>
        <fullName evidence="3">DUF4298 domain-containing protein</fullName>
    </recommendedName>
</protein>
<proteinExistence type="predicted"/>